<dbReference type="InterPro" id="IPR036938">
    <property type="entry name" value="PAP2/HPO_sf"/>
</dbReference>
<evidence type="ECO:0000313" key="4">
    <source>
        <dbReference type="Proteomes" id="UP000298210"/>
    </source>
</evidence>
<name>A0A4Y7WS43_9BACI</name>
<protein>
    <submittedName>
        <fullName evidence="3">Phosphatase PAP2 family protein</fullName>
    </submittedName>
</protein>
<comment type="caution">
    <text evidence="3">The sequence shown here is derived from an EMBL/GenBank/DDBJ whole genome shotgun (WGS) entry which is preliminary data.</text>
</comment>
<evidence type="ECO:0000259" key="2">
    <source>
        <dbReference type="SMART" id="SM00014"/>
    </source>
</evidence>
<evidence type="ECO:0000256" key="1">
    <source>
        <dbReference type="SAM" id="Phobius"/>
    </source>
</evidence>
<gene>
    <name evidence="3" type="ORF">E2L03_04605</name>
</gene>
<dbReference type="SUPFAM" id="SSF48317">
    <property type="entry name" value="Acid phosphatase/Vanadium-dependent haloperoxidase"/>
    <property type="match status" value="1"/>
</dbReference>
<feature type="domain" description="Phosphatidic acid phosphatase type 2/haloperoxidase" evidence="2">
    <location>
        <begin position="87"/>
        <end position="199"/>
    </location>
</feature>
<keyword evidence="1" id="KW-0472">Membrane</keyword>
<feature type="transmembrane region" description="Helical" evidence="1">
    <location>
        <begin position="124"/>
        <end position="146"/>
    </location>
</feature>
<sequence>MNSIQKTPLRVSVLLVVAFFVVFLTYRTTVVTAFDRAILSWFEQNRTDGLLMLMDGLAFVGSTKMVVILGILLITFLLVSRSPLKDVSFSASVLLTTGILNTAAKYSVARVRPEEFMIIELSTYSFPSGHTMGAVSFYSVVAFLIWKRSERRSIRFAICSFSIMMIVLMGLSRVYLGVHFPTDVLGGFFLSGAILTFFYWFYYKRDKHSSL</sequence>
<feature type="transmembrane region" description="Helical" evidence="1">
    <location>
        <begin position="57"/>
        <end position="80"/>
    </location>
</feature>
<proteinExistence type="predicted"/>
<dbReference type="Proteomes" id="UP000298210">
    <property type="component" value="Unassembled WGS sequence"/>
</dbReference>
<dbReference type="CDD" id="cd03392">
    <property type="entry name" value="PAP2_like_2"/>
    <property type="match status" value="1"/>
</dbReference>
<feature type="transmembrane region" description="Helical" evidence="1">
    <location>
        <begin position="87"/>
        <end position="104"/>
    </location>
</feature>
<keyword evidence="1" id="KW-1133">Transmembrane helix</keyword>
<evidence type="ECO:0000313" key="3">
    <source>
        <dbReference type="EMBL" id="TES51207.1"/>
    </source>
</evidence>
<dbReference type="RefSeq" id="WP_124742382.1">
    <property type="nucleotide sequence ID" value="NZ_LDIM01000012.1"/>
</dbReference>
<dbReference type="AlphaFoldDB" id="A0A4Y7WS43"/>
<reference evidence="3 4" key="1">
    <citation type="submission" date="2019-03" db="EMBL/GenBank/DDBJ databases">
        <authorList>
            <person name="Liu G."/>
        </authorList>
    </citation>
    <scope>NUCLEOTIDE SEQUENCE [LARGE SCALE GENOMIC DNA]</scope>
    <source>
        <strain evidence="3 4">DSM 19099</strain>
    </source>
</reference>
<accession>A0A4Y7WS43</accession>
<dbReference type="SMART" id="SM00014">
    <property type="entry name" value="acidPPc"/>
    <property type="match status" value="1"/>
</dbReference>
<dbReference type="InterPro" id="IPR000326">
    <property type="entry name" value="PAP2/HPO"/>
</dbReference>
<feature type="transmembrane region" description="Helical" evidence="1">
    <location>
        <begin position="158"/>
        <end position="178"/>
    </location>
</feature>
<feature type="transmembrane region" description="Helical" evidence="1">
    <location>
        <begin position="184"/>
        <end position="203"/>
    </location>
</feature>
<dbReference type="Pfam" id="PF01569">
    <property type="entry name" value="PAP2"/>
    <property type="match status" value="1"/>
</dbReference>
<dbReference type="Gene3D" id="1.20.144.10">
    <property type="entry name" value="Phosphatidic acid phosphatase type 2/haloperoxidase"/>
    <property type="match status" value="1"/>
</dbReference>
<dbReference type="PANTHER" id="PTHR14969">
    <property type="entry name" value="SPHINGOSINE-1-PHOSPHATE PHOSPHOHYDROLASE"/>
    <property type="match status" value="1"/>
</dbReference>
<organism evidence="3 4">
    <name type="scientific">Shouchella lehensis</name>
    <dbReference type="NCBI Taxonomy" id="300825"/>
    <lineage>
        <taxon>Bacteria</taxon>
        <taxon>Bacillati</taxon>
        <taxon>Bacillota</taxon>
        <taxon>Bacilli</taxon>
        <taxon>Bacillales</taxon>
        <taxon>Bacillaceae</taxon>
        <taxon>Shouchella</taxon>
    </lineage>
</organism>
<dbReference type="EMBL" id="SNUX01000001">
    <property type="protein sequence ID" value="TES51207.1"/>
    <property type="molecule type" value="Genomic_DNA"/>
</dbReference>
<dbReference type="PANTHER" id="PTHR14969:SF13">
    <property type="entry name" value="AT30094P"/>
    <property type="match status" value="1"/>
</dbReference>
<keyword evidence="1" id="KW-0812">Transmembrane</keyword>